<dbReference type="SMART" id="SM01204">
    <property type="entry name" value="FIST_C"/>
    <property type="match status" value="1"/>
</dbReference>
<dbReference type="Pfam" id="PF10442">
    <property type="entry name" value="FIST_C"/>
    <property type="match status" value="1"/>
</dbReference>
<evidence type="ECO:0000313" key="3">
    <source>
        <dbReference type="EMBL" id="GHO54744.1"/>
    </source>
</evidence>
<feature type="domain" description="FIST C-domain" evidence="2">
    <location>
        <begin position="229"/>
        <end position="373"/>
    </location>
</feature>
<reference evidence="3 4" key="1">
    <citation type="journal article" date="2021" name="Int. J. Syst. Evol. Microbiol.">
        <title>Reticulibacter mediterranei gen. nov., sp. nov., within the new family Reticulibacteraceae fam. nov., and Ktedonospora formicarum gen. nov., sp. nov., Ktedonobacter robiniae sp. nov., Dictyobacter formicarum sp. nov. and Dictyobacter arantiisoli sp. nov., belonging to the class Ktedonobacteria.</title>
        <authorList>
            <person name="Yabe S."/>
            <person name="Zheng Y."/>
            <person name="Wang C.M."/>
            <person name="Sakai Y."/>
            <person name="Abe K."/>
            <person name="Yokota A."/>
            <person name="Donadio S."/>
            <person name="Cavaletti L."/>
            <person name="Monciardini P."/>
        </authorList>
    </citation>
    <scope>NUCLEOTIDE SEQUENCE [LARGE SCALE GENOMIC DNA]</scope>
    <source>
        <strain evidence="3 4">SOSP1-30</strain>
    </source>
</reference>
<sequence length="392" mass="42513">MAPNEYVIASTSIEDSCLAGRALGWQIREGLSAEPDVVILFLSPHYEHQVFLHALKQTCRPDMLIGCASMGAFTSYVQGGGMASALAIRSHEMLFQATIARNARADVAQAVEGLVASISSADKHPTMQRTLLLFGNGESGKLDVLLSRLLRLTHGSHQLLGMYAGVNTHYHMAVLYETEALREGVVALEILSSRPIGLASLPAWSPVGSPMLITKIRDNTVVSIDDVAPLSLFRRQAEAQGLAWNAGNDEEIMRFLLNTPLGIDAGMGQHICMPCAYTLADGSVTFLEPVPLQGLVQFMRAPASVVVEATEKMTRSALQYMHGYEPGAALFFEGEGYRPRSANDFRLELDAVQGALGLTPYGGCSTRGQYARVQGQYGTFQRHAPLICIFPR</sequence>
<name>A0ABQ3UPT1_9CHLR</name>
<gene>
    <name evidence="3" type="ORF">KSB_32190</name>
</gene>
<dbReference type="Pfam" id="PF08495">
    <property type="entry name" value="FIST"/>
    <property type="match status" value="1"/>
</dbReference>
<evidence type="ECO:0008006" key="5">
    <source>
        <dbReference type="Google" id="ProtNLM"/>
    </source>
</evidence>
<organism evidence="3 4">
    <name type="scientific">Ktedonobacter robiniae</name>
    <dbReference type="NCBI Taxonomy" id="2778365"/>
    <lineage>
        <taxon>Bacteria</taxon>
        <taxon>Bacillati</taxon>
        <taxon>Chloroflexota</taxon>
        <taxon>Ktedonobacteria</taxon>
        <taxon>Ktedonobacterales</taxon>
        <taxon>Ktedonobacteraceae</taxon>
        <taxon>Ktedonobacter</taxon>
    </lineage>
</organism>
<proteinExistence type="predicted"/>
<evidence type="ECO:0000259" key="1">
    <source>
        <dbReference type="SMART" id="SM00897"/>
    </source>
</evidence>
<keyword evidence="4" id="KW-1185">Reference proteome</keyword>
<accession>A0ABQ3UPT1</accession>
<dbReference type="Proteomes" id="UP000654345">
    <property type="component" value="Unassembled WGS sequence"/>
</dbReference>
<evidence type="ECO:0000259" key="2">
    <source>
        <dbReference type="SMART" id="SM01204"/>
    </source>
</evidence>
<dbReference type="RefSeq" id="WP_201371419.1">
    <property type="nucleotide sequence ID" value="NZ_BNJG01000001.1"/>
</dbReference>
<protein>
    <recommendedName>
        <fullName evidence="5">FIST domain-containing protein</fullName>
    </recommendedName>
</protein>
<evidence type="ECO:0000313" key="4">
    <source>
        <dbReference type="Proteomes" id="UP000654345"/>
    </source>
</evidence>
<comment type="caution">
    <text evidence="3">The sequence shown here is derived from an EMBL/GenBank/DDBJ whole genome shotgun (WGS) entry which is preliminary data.</text>
</comment>
<dbReference type="InterPro" id="IPR019494">
    <property type="entry name" value="FIST_C"/>
</dbReference>
<dbReference type="SMART" id="SM00897">
    <property type="entry name" value="FIST"/>
    <property type="match status" value="1"/>
</dbReference>
<dbReference type="InterPro" id="IPR013702">
    <property type="entry name" value="FIST_domain_N"/>
</dbReference>
<dbReference type="EMBL" id="BNJG01000001">
    <property type="protein sequence ID" value="GHO54744.1"/>
    <property type="molecule type" value="Genomic_DNA"/>
</dbReference>
<feature type="domain" description="FIST" evidence="1">
    <location>
        <begin position="34"/>
        <end position="228"/>
    </location>
</feature>